<dbReference type="AlphaFoldDB" id="A0A1H9JX24"/>
<dbReference type="OrthoDB" id="205932at2157"/>
<gene>
    <name evidence="2" type="ORF">SAMN04489841_2715</name>
</gene>
<organism evidence="2 3">
    <name type="scientific">Natrinema salaciae</name>
    <dbReference type="NCBI Taxonomy" id="1186196"/>
    <lineage>
        <taxon>Archaea</taxon>
        <taxon>Methanobacteriati</taxon>
        <taxon>Methanobacteriota</taxon>
        <taxon>Stenosarchaea group</taxon>
        <taxon>Halobacteria</taxon>
        <taxon>Halobacteriales</taxon>
        <taxon>Natrialbaceae</taxon>
        <taxon>Natrinema</taxon>
    </lineage>
</organism>
<evidence type="ECO:0000256" key="1">
    <source>
        <dbReference type="SAM" id="MobiDB-lite"/>
    </source>
</evidence>
<evidence type="ECO:0000313" key="2">
    <source>
        <dbReference type="EMBL" id="SEQ91314.1"/>
    </source>
</evidence>
<dbReference type="Proteomes" id="UP000199114">
    <property type="component" value="Unassembled WGS sequence"/>
</dbReference>
<protein>
    <submittedName>
        <fullName evidence="2">Uncharacterized protein</fullName>
    </submittedName>
</protein>
<keyword evidence="3" id="KW-1185">Reference proteome</keyword>
<dbReference type="EMBL" id="FOFD01000003">
    <property type="protein sequence ID" value="SEQ91314.1"/>
    <property type="molecule type" value="Genomic_DNA"/>
</dbReference>
<dbReference type="PROSITE" id="PS51318">
    <property type="entry name" value="TAT"/>
    <property type="match status" value="1"/>
</dbReference>
<proteinExistence type="predicted"/>
<accession>A0A1H9JX24</accession>
<feature type="region of interest" description="Disordered" evidence="1">
    <location>
        <begin position="33"/>
        <end position="59"/>
    </location>
</feature>
<reference evidence="3" key="1">
    <citation type="submission" date="2016-10" db="EMBL/GenBank/DDBJ databases">
        <authorList>
            <person name="Varghese N."/>
            <person name="Submissions S."/>
        </authorList>
    </citation>
    <scope>NUCLEOTIDE SEQUENCE [LARGE SCALE GENOMIC DNA]</scope>
    <source>
        <strain evidence="3">DSM 25055</strain>
    </source>
</reference>
<dbReference type="InterPro" id="IPR006311">
    <property type="entry name" value="TAT_signal"/>
</dbReference>
<name>A0A1H9JX24_9EURY</name>
<dbReference type="RefSeq" id="WP_090618448.1">
    <property type="nucleotide sequence ID" value="NZ_FOFD01000003.1"/>
</dbReference>
<evidence type="ECO:0000313" key="3">
    <source>
        <dbReference type="Proteomes" id="UP000199114"/>
    </source>
</evidence>
<sequence length="133" mass="14289">MSNRIRSSRRTVLQTVGVLGSIGVAAVSTAVARIDETDRDDDPSLAPSSSGTDDPPTEASRYIGVVDRIVDGQHVVLLLEDCETVVDQLVVPVTRFDGIAEGDILLAVVRNDELLTYQRLPEKPTDCPLSGTE</sequence>